<protein>
    <submittedName>
        <fullName evidence="1">Uncharacterized protein</fullName>
    </submittedName>
</protein>
<feature type="non-terminal residue" evidence="1">
    <location>
        <position position="1"/>
    </location>
</feature>
<gene>
    <name evidence="1" type="ORF">DSM3645_05884</name>
</gene>
<dbReference type="HOGENOM" id="CLU_3369685_0_0_0"/>
<dbReference type="EMBL" id="AANZ01000027">
    <property type="protein sequence ID" value="EAQ77807.1"/>
    <property type="molecule type" value="Genomic_DNA"/>
</dbReference>
<proteinExistence type="predicted"/>
<dbReference type="AlphaFoldDB" id="A4A026"/>
<dbReference type="Proteomes" id="UP000004358">
    <property type="component" value="Unassembled WGS sequence"/>
</dbReference>
<evidence type="ECO:0000313" key="1">
    <source>
        <dbReference type="EMBL" id="EAQ77807.1"/>
    </source>
</evidence>
<organism evidence="1 2">
    <name type="scientific">Blastopirellula marina DSM 3645</name>
    <dbReference type="NCBI Taxonomy" id="314230"/>
    <lineage>
        <taxon>Bacteria</taxon>
        <taxon>Pseudomonadati</taxon>
        <taxon>Planctomycetota</taxon>
        <taxon>Planctomycetia</taxon>
        <taxon>Pirellulales</taxon>
        <taxon>Pirellulaceae</taxon>
        <taxon>Blastopirellula</taxon>
    </lineage>
</organism>
<accession>A4A026</accession>
<evidence type="ECO:0000313" key="2">
    <source>
        <dbReference type="Proteomes" id="UP000004358"/>
    </source>
</evidence>
<reference evidence="1 2" key="1">
    <citation type="submission" date="2006-02" db="EMBL/GenBank/DDBJ databases">
        <authorList>
            <person name="Amann R."/>
            <person name="Ferriera S."/>
            <person name="Johnson J."/>
            <person name="Kravitz S."/>
            <person name="Halpern A."/>
            <person name="Remington K."/>
            <person name="Beeson K."/>
            <person name="Tran B."/>
            <person name="Rogers Y.-H."/>
            <person name="Friedman R."/>
            <person name="Venter J.C."/>
        </authorList>
    </citation>
    <scope>NUCLEOTIDE SEQUENCE [LARGE SCALE GENOMIC DNA]</scope>
    <source>
        <strain evidence="1 2">DSM 3645</strain>
    </source>
</reference>
<comment type="caution">
    <text evidence="1">The sequence shown here is derived from an EMBL/GenBank/DDBJ whole genome shotgun (WGS) entry which is preliminary data.</text>
</comment>
<dbReference type="STRING" id="314230.DSM3645_05884"/>
<name>A4A026_9BACT</name>
<sequence length="34" mass="4173">PFFRRRTDIADRERYNRSIDDETVFGKQSNVNRL</sequence>